<dbReference type="GeneID" id="101849878"/>
<reference evidence="3" key="1">
    <citation type="submission" date="2025-08" db="UniProtKB">
        <authorList>
            <consortium name="RefSeq"/>
        </authorList>
    </citation>
    <scope>IDENTIFICATION</scope>
</reference>
<dbReference type="RefSeq" id="XP_005107615.1">
    <property type="nucleotide sequence ID" value="XM_005107558.3"/>
</dbReference>
<gene>
    <name evidence="3" type="primary">LOC101849878</name>
</gene>
<proteinExistence type="predicted"/>
<keyword evidence="2" id="KW-1185">Reference proteome</keyword>
<organism evidence="2 3">
    <name type="scientific">Aplysia californica</name>
    <name type="common">California sea hare</name>
    <dbReference type="NCBI Taxonomy" id="6500"/>
    <lineage>
        <taxon>Eukaryota</taxon>
        <taxon>Metazoa</taxon>
        <taxon>Spiralia</taxon>
        <taxon>Lophotrochozoa</taxon>
        <taxon>Mollusca</taxon>
        <taxon>Gastropoda</taxon>
        <taxon>Heterobranchia</taxon>
        <taxon>Euthyneura</taxon>
        <taxon>Tectipleura</taxon>
        <taxon>Aplysiida</taxon>
        <taxon>Aplysioidea</taxon>
        <taxon>Aplysiidae</taxon>
        <taxon>Aplysia</taxon>
    </lineage>
</organism>
<dbReference type="Proteomes" id="UP000694888">
    <property type="component" value="Unplaced"/>
</dbReference>
<sequence>MHAWITLVAVILSVHSPTGAEDSQTAVCQRSWTERHQYDSSSSTSVPTDALRTNILQGKPVKVTITKRPSTESFMLDNLNMNGQVICGESMERMSSPIGSGAEFQPIIVCTNGYVSYLNVSASRWDGNTLATTWPVDLISFKIRDIHPSNQPLVSLYLDGSSTYENANMLFKTAFKAEMRGVMRDRGYSFTMDNTHYDFTTGHLNGQSLSHISQSYTPTGNITFRSKPYHWLSSWDTSGRRDSSRFTTGDLQGLKHTNDFVALQWYADLCWTIVYVHDENGNRLEGSLDMLKMYIRMGHRVRVHFDGYTLEANSVLISDDDVIVAQTSAEMARRGGTGNDRTFFNTKTRQVYRLVHTTGLIRSLLYFIQTGKLSAKETERWGVAWSVDTRPWNPLVSFNSSNDVTFGDRANLAYAMSSDNLRVKVEIKEKEQRLQGRNSELFLEINNVRSPDLTVAEPEVIGQSLRTVPYYRASSSDSYYMPLYRPLRQYLEVSSTHGVTMSHFDMATKEFVATKEMPAESVTWYKDGGIQIA</sequence>
<feature type="signal peptide" evidence="1">
    <location>
        <begin position="1"/>
        <end position="20"/>
    </location>
</feature>
<protein>
    <submittedName>
        <fullName evidence="3">Uncharacterized protein LOC101849878</fullName>
    </submittedName>
</protein>
<accession>A0ABM0K326</accession>
<evidence type="ECO:0000313" key="3">
    <source>
        <dbReference type="RefSeq" id="XP_005107615.1"/>
    </source>
</evidence>
<evidence type="ECO:0000313" key="2">
    <source>
        <dbReference type="Proteomes" id="UP000694888"/>
    </source>
</evidence>
<name>A0ABM0K326_APLCA</name>
<keyword evidence="1" id="KW-0732">Signal</keyword>
<evidence type="ECO:0000256" key="1">
    <source>
        <dbReference type="SAM" id="SignalP"/>
    </source>
</evidence>
<feature type="chain" id="PRO_5045270829" evidence="1">
    <location>
        <begin position="21"/>
        <end position="533"/>
    </location>
</feature>